<dbReference type="AlphaFoldDB" id="A0A7H0JWP3"/>
<sequence>MTWFRVDDSFYDHPKVLGLDMSARGLWVSAGTYCARHLTDGVISEREIRVIGGTRRQAEKLVAAGLWRVLDPVDNSVDKPVDSAVDNSAGDSAVNLSRGRRASGGASSRARRYAFNDWRDFQPTRDDVEAKRKAARDRMAAARAKKRNTSEEGKTFARTNDERSQEVQNQELAERSPYPGPARPDPTHTAKELASHLSVVPREDGQADPLEELAAATRRARDAGISESAIRAGTAEYQRRPEPKGPGLLRTLIDDAWSHERSTAADTQARAARRAAIEACNQCDERGMRAVPGGLVRCNHQPAADDVPPWEEAL</sequence>
<dbReference type="KEGG" id="cluj:IAU68_07035"/>
<feature type="region of interest" description="Disordered" evidence="1">
    <location>
        <begin position="215"/>
        <end position="247"/>
    </location>
</feature>
<evidence type="ECO:0000256" key="1">
    <source>
        <dbReference type="SAM" id="MobiDB-lite"/>
    </source>
</evidence>
<evidence type="ECO:0000313" key="3">
    <source>
        <dbReference type="EMBL" id="QNP89459.1"/>
    </source>
</evidence>
<proteinExistence type="predicted"/>
<feature type="region of interest" description="Disordered" evidence="1">
    <location>
        <begin position="84"/>
        <end position="109"/>
    </location>
</feature>
<feature type="compositionally biased region" description="Basic and acidic residues" evidence="1">
    <location>
        <begin position="148"/>
        <end position="165"/>
    </location>
</feature>
<evidence type="ECO:0000313" key="5">
    <source>
        <dbReference type="Proteomes" id="UP000642876"/>
    </source>
</evidence>
<evidence type="ECO:0000313" key="2">
    <source>
        <dbReference type="EMBL" id="MBC3178127.1"/>
    </source>
</evidence>
<accession>A0A7H0JWP3</accession>
<reference evidence="4 5" key="1">
    <citation type="submission" date="2020-08" db="EMBL/GenBank/DDBJ databases">
        <title>novel species in genus Corynebacterium.</title>
        <authorList>
            <person name="Zhang G."/>
        </authorList>
    </citation>
    <scope>NUCLEOTIDE SEQUENCE [LARGE SCALE GENOMIC DNA]</scope>
    <source>
        <strain evidence="4 5">zg-917</strain>
        <strain evidence="3">Zg-917</strain>
    </source>
</reference>
<protein>
    <submittedName>
        <fullName evidence="3">Uncharacterized protein</fullName>
    </submittedName>
</protein>
<dbReference type="Proteomes" id="UP000516235">
    <property type="component" value="Chromosome"/>
</dbReference>
<feature type="region of interest" description="Disordered" evidence="1">
    <location>
        <begin position="126"/>
        <end position="189"/>
    </location>
</feature>
<dbReference type="Proteomes" id="UP000642876">
    <property type="component" value="Unassembled WGS sequence"/>
</dbReference>
<gene>
    <name evidence="2" type="ORF">H7348_02165</name>
    <name evidence="3" type="ORF">IAU68_07035</name>
</gene>
<feature type="compositionally biased region" description="Basic and acidic residues" evidence="1">
    <location>
        <begin position="126"/>
        <end position="140"/>
    </location>
</feature>
<dbReference type="EMBL" id="JACMYE010000001">
    <property type="protein sequence ID" value="MBC3178127.1"/>
    <property type="molecule type" value="Genomic_DNA"/>
</dbReference>
<name>A0A7H0JWP3_9CORY</name>
<dbReference type="EMBL" id="CP061032">
    <property type="protein sequence ID" value="QNP89459.1"/>
    <property type="molecule type" value="Genomic_DNA"/>
</dbReference>
<dbReference type="RefSeq" id="WP_171192603.1">
    <property type="nucleotide sequence ID" value="NZ_CP061032.1"/>
</dbReference>
<evidence type="ECO:0000313" key="4">
    <source>
        <dbReference type="Proteomes" id="UP000516235"/>
    </source>
</evidence>
<organism evidence="3 4">
    <name type="scientific">Corynebacterium lujinxingii</name>
    <dbReference type="NCBI Taxonomy" id="2763010"/>
    <lineage>
        <taxon>Bacteria</taxon>
        <taxon>Bacillati</taxon>
        <taxon>Actinomycetota</taxon>
        <taxon>Actinomycetes</taxon>
        <taxon>Mycobacteriales</taxon>
        <taxon>Corynebacteriaceae</taxon>
        <taxon>Corynebacterium</taxon>
    </lineage>
</organism>
<keyword evidence="5" id="KW-1185">Reference proteome</keyword>